<dbReference type="Pfam" id="PF08359">
    <property type="entry name" value="TetR_C_4"/>
    <property type="match status" value="1"/>
</dbReference>
<evidence type="ECO:0000256" key="4">
    <source>
        <dbReference type="PROSITE-ProRule" id="PRU00335"/>
    </source>
</evidence>
<dbReference type="Pfam" id="PF00440">
    <property type="entry name" value="TetR_N"/>
    <property type="match status" value="1"/>
</dbReference>
<reference evidence="7 8" key="1">
    <citation type="submission" date="2020-08" db="EMBL/GenBank/DDBJ databases">
        <title>Genomic Encyclopedia of Type Strains, Phase IV (KMG-IV): sequencing the most valuable type-strain genomes for metagenomic binning, comparative biology and taxonomic classification.</title>
        <authorList>
            <person name="Goeker M."/>
        </authorList>
    </citation>
    <scope>NUCLEOTIDE SEQUENCE [LARGE SCALE GENOMIC DNA]</scope>
    <source>
        <strain evidence="7 8">DSM 29781</strain>
    </source>
</reference>
<proteinExistence type="predicted"/>
<feature type="DNA-binding region" description="H-T-H motif" evidence="4">
    <location>
        <begin position="36"/>
        <end position="55"/>
    </location>
</feature>
<keyword evidence="8" id="KW-1185">Reference proteome</keyword>
<dbReference type="InterPro" id="IPR009057">
    <property type="entry name" value="Homeodomain-like_sf"/>
</dbReference>
<sequence>MTAPAFLPRRRKSARRAEILAAAREVFSVKPFEAASVREIARSAGCVEGTIYTYFRNKRDLFDTVLAEFYDRLIADIEPRFDAINGTRERLGYLVARHLQIALDDPGVGRIIAREARGQAAYFGSTLHALNRRYSRFLLKTLSDGIERGELRADLDPVLARDMLFGGLEHIVWNQVDRQRDFDPGQTAQAIVRMLLEGWQIPGAQASVDSLRQRLDRLEARIDGGGRRR</sequence>
<dbReference type="InterPro" id="IPR050109">
    <property type="entry name" value="HTH-type_TetR-like_transc_reg"/>
</dbReference>
<dbReference type="InterPro" id="IPR036271">
    <property type="entry name" value="Tet_transcr_reg_TetR-rel_C_sf"/>
</dbReference>
<dbReference type="EMBL" id="JACHGB010000009">
    <property type="protein sequence ID" value="MBB5273819.1"/>
    <property type="molecule type" value="Genomic_DNA"/>
</dbReference>
<evidence type="ECO:0000313" key="7">
    <source>
        <dbReference type="EMBL" id="MBB5273819.1"/>
    </source>
</evidence>
<dbReference type="Gene3D" id="1.10.357.10">
    <property type="entry name" value="Tetracycline Repressor, domain 2"/>
    <property type="match status" value="1"/>
</dbReference>
<evidence type="ECO:0000256" key="5">
    <source>
        <dbReference type="SAM" id="Coils"/>
    </source>
</evidence>
<accession>A0A7W8HKL5</accession>
<evidence type="ECO:0000256" key="2">
    <source>
        <dbReference type="ARBA" id="ARBA00023125"/>
    </source>
</evidence>
<dbReference type="Gene3D" id="1.10.10.60">
    <property type="entry name" value="Homeodomain-like"/>
    <property type="match status" value="1"/>
</dbReference>
<organism evidence="7 8">
    <name type="scientific">Quisquiliibacterium transsilvanicum</name>
    <dbReference type="NCBI Taxonomy" id="1549638"/>
    <lineage>
        <taxon>Bacteria</taxon>
        <taxon>Pseudomonadati</taxon>
        <taxon>Pseudomonadota</taxon>
        <taxon>Betaproteobacteria</taxon>
        <taxon>Burkholderiales</taxon>
        <taxon>Burkholderiaceae</taxon>
        <taxon>Quisquiliibacterium</taxon>
    </lineage>
</organism>
<name>A0A7W8HKL5_9BURK</name>
<evidence type="ECO:0000313" key="8">
    <source>
        <dbReference type="Proteomes" id="UP000532440"/>
    </source>
</evidence>
<dbReference type="Proteomes" id="UP000532440">
    <property type="component" value="Unassembled WGS sequence"/>
</dbReference>
<evidence type="ECO:0000259" key="6">
    <source>
        <dbReference type="PROSITE" id="PS50977"/>
    </source>
</evidence>
<keyword evidence="1" id="KW-0805">Transcription regulation</keyword>
<dbReference type="GO" id="GO:0000976">
    <property type="term" value="F:transcription cis-regulatory region binding"/>
    <property type="evidence" value="ECO:0007669"/>
    <property type="project" value="TreeGrafter"/>
</dbReference>
<dbReference type="PANTHER" id="PTHR30055">
    <property type="entry name" value="HTH-TYPE TRANSCRIPTIONAL REGULATOR RUTR"/>
    <property type="match status" value="1"/>
</dbReference>
<evidence type="ECO:0000256" key="3">
    <source>
        <dbReference type="ARBA" id="ARBA00023163"/>
    </source>
</evidence>
<feature type="coiled-coil region" evidence="5">
    <location>
        <begin position="201"/>
        <end position="228"/>
    </location>
</feature>
<dbReference type="GO" id="GO:0003700">
    <property type="term" value="F:DNA-binding transcription factor activity"/>
    <property type="evidence" value="ECO:0007669"/>
    <property type="project" value="TreeGrafter"/>
</dbReference>
<dbReference type="SUPFAM" id="SSF48498">
    <property type="entry name" value="Tetracyclin repressor-like, C-terminal domain"/>
    <property type="match status" value="1"/>
</dbReference>
<comment type="caution">
    <text evidence="7">The sequence shown here is derived from an EMBL/GenBank/DDBJ whole genome shotgun (WGS) entry which is preliminary data.</text>
</comment>
<dbReference type="InterPro" id="IPR001647">
    <property type="entry name" value="HTH_TetR"/>
</dbReference>
<keyword evidence="5" id="KW-0175">Coiled coil</keyword>
<gene>
    <name evidence="7" type="ORF">HNQ70_003851</name>
</gene>
<feature type="domain" description="HTH tetR-type" evidence="6">
    <location>
        <begin position="13"/>
        <end position="73"/>
    </location>
</feature>
<keyword evidence="2 4" id="KW-0238">DNA-binding</keyword>
<dbReference type="AlphaFoldDB" id="A0A7W8HKL5"/>
<dbReference type="RefSeq" id="WP_183970684.1">
    <property type="nucleotide sequence ID" value="NZ_BAABEW010000005.1"/>
</dbReference>
<dbReference type="PANTHER" id="PTHR30055:SF234">
    <property type="entry name" value="HTH-TYPE TRANSCRIPTIONAL REGULATOR BETI"/>
    <property type="match status" value="1"/>
</dbReference>
<dbReference type="SUPFAM" id="SSF46689">
    <property type="entry name" value="Homeodomain-like"/>
    <property type="match status" value="1"/>
</dbReference>
<keyword evidence="3" id="KW-0804">Transcription</keyword>
<evidence type="ECO:0000256" key="1">
    <source>
        <dbReference type="ARBA" id="ARBA00023015"/>
    </source>
</evidence>
<dbReference type="PRINTS" id="PR00455">
    <property type="entry name" value="HTHTETR"/>
</dbReference>
<protein>
    <submittedName>
        <fullName evidence="7">AcrR family transcriptional regulator</fullName>
    </submittedName>
</protein>
<dbReference type="PROSITE" id="PS50977">
    <property type="entry name" value="HTH_TETR_2"/>
    <property type="match status" value="1"/>
</dbReference>
<dbReference type="InterPro" id="IPR013570">
    <property type="entry name" value="Tscrpt_reg_YsiA_C"/>
</dbReference>